<dbReference type="Proteomes" id="UP000266089">
    <property type="component" value="Unassembled WGS sequence"/>
</dbReference>
<name>A0A399E039_9DEIN</name>
<feature type="region of interest" description="Disordered" evidence="1">
    <location>
        <begin position="1"/>
        <end position="20"/>
    </location>
</feature>
<sequence length="188" mass="21439">MRELRPSLGIGRRGPWPGQGANDHQPWWGLCEETPQLWAHWLAEYYRRKTGGRLPERAPFRLQHAGREVAIEAVRHGFGFRWYFRCPICGRRTEVLYLGRQGLACRRCNRLGYRSQARRATAPLDLLRPLDWRRTFGRYQGTDRQLAGLAHDLAQGLSRQLEELFAGLQIEPEGGVASPSGEHPEGGG</sequence>
<dbReference type="AlphaFoldDB" id="A0A399E039"/>
<comment type="caution">
    <text evidence="2">The sequence shown here is derived from an EMBL/GenBank/DDBJ whole genome shotgun (WGS) entry which is preliminary data.</text>
</comment>
<reference evidence="2 3" key="1">
    <citation type="submission" date="2018-08" db="EMBL/GenBank/DDBJ databases">
        <title>Meiothermus cateniformans JCM 15151 genome sequencing project.</title>
        <authorList>
            <person name="Da Costa M.S."/>
            <person name="Albuquerque L."/>
            <person name="Raposo P."/>
            <person name="Froufe H.J.C."/>
            <person name="Barroso C.S."/>
            <person name="Egas C."/>
        </authorList>
    </citation>
    <scope>NUCLEOTIDE SEQUENCE [LARGE SCALE GENOMIC DNA]</scope>
    <source>
        <strain evidence="2 3">JCM 15151</strain>
    </source>
</reference>
<dbReference type="RefSeq" id="WP_245391992.1">
    <property type="nucleotide sequence ID" value="NZ_JBHSXZ010000070.1"/>
</dbReference>
<evidence type="ECO:0000313" key="2">
    <source>
        <dbReference type="EMBL" id="RIH78014.1"/>
    </source>
</evidence>
<gene>
    <name evidence="2" type="ORF">Mcate_01030</name>
</gene>
<protein>
    <submittedName>
        <fullName evidence="2">Uncharacterized protein</fullName>
    </submittedName>
</protein>
<proteinExistence type="predicted"/>
<organism evidence="2 3">
    <name type="scientific">Meiothermus taiwanensis</name>
    <dbReference type="NCBI Taxonomy" id="172827"/>
    <lineage>
        <taxon>Bacteria</taxon>
        <taxon>Thermotogati</taxon>
        <taxon>Deinococcota</taxon>
        <taxon>Deinococci</taxon>
        <taxon>Thermales</taxon>
        <taxon>Thermaceae</taxon>
        <taxon>Meiothermus</taxon>
    </lineage>
</organism>
<dbReference type="EMBL" id="QWKX01000019">
    <property type="protein sequence ID" value="RIH78014.1"/>
    <property type="molecule type" value="Genomic_DNA"/>
</dbReference>
<accession>A0A399E039</accession>
<evidence type="ECO:0000313" key="3">
    <source>
        <dbReference type="Proteomes" id="UP000266089"/>
    </source>
</evidence>
<evidence type="ECO:0000256" key="1">
    <source>
        <dbReference type="SAM" id="MobiDB-lite"/>
    </source>
</evidence>